<dbReference type="GO" id="GO:0019213">
    <property type="term" value="F:deacetylase activity"/>
    <property type="evidence" value="ECO:0007669"/>
    <property type="project" value="InterPro"/>
</dbReference>
<dbReference type="Gene3D" id="3.20.20.140">
    <property type="entry name" value="Metal-dependent hydrolases"/>
    <property type="match status" value="1"/>
</dbReference>
<keyword evidence="3" id="KW-1185">Reference proteome</keyword>
<dbReference type="AlphaFoldDB" id="A0A931GU79"/>
<dbReference type="InterPro" id="IPR011059">
    <property type="entry name" value="Metal-dep_hydrolase_composite"/>
</dbReference>
<name>A0A931GU79_9BACT</name>
<comment type="caution">
    <text evidence="2">The sequence shown here is derived from an EMBL/GenBank/DDBJ whole genome shotgun (WGS) entry which is preliminary data.</text>
</comment>
<dbReference type="InterPro" id="IPR032466">
    <property type="entry name" value="Metal_Hydrolase"/>
</dbReference>
<feature type="domain" description="Amidohydrolase-related" evidence="1">
    <location>
        <begin position="283"/>
        <end position="361"/>
    </location>
</feature>
<evidence type="ECO:0000259" key="1">
    <source>
        <dbReference type="Pfam" id="PF01979"/>
    </source>
</evidence>
<dbReference type="SUPFAM" id="SSF51556">
    <property type="entry name" value="Metallo-dependent hydrolases"/>
    <property type="match status" value="1"/>
</dbReference>
<dbReference type="PANTHER" id="PTHR42717">
    <property type="entry name" value="DIHYDROOROTASE-RELATED"/>
    <property type="match status" value="1"/>
</dbReference>
<dbReference type="Proteomes" id="UP000628448">
    <property type="component" value="Unassembled WGS sequence"/>
</dbReference>
<dbReference type="EMBL" id="JADWYR010000001">
    <property type="protein sequence ID" value="MBG9375100.1"/>
    <property type="molecule type" value="Genomic_DNA"/>
</dbReference>
<dbReference type="Gene3D" id="2.30.40.10">
    <property type="entry name" value="Urease, subunit C, domain 1"/>
    <property type="match status" value="1"/>
</dbReference>
<gene>
    <name evidence="2" type="ORF">I5907_02590</name>
</gene>
<evidence type="ECO:0000313" key="2">
    <source>
        <dbReference type="EMBL" id="MBG9375100.1"/>
    </source>
</evidence>
<dbReference type="InterPro" id="IPR020043">
    <property type="entry name" value="Deacetylase_Atu3266-like"/>
</dbReference>
<organism evidence="2 3">
    <name type="scientific">Panacibacter microcysteis</name>
    <dbReference type="NCBI Taxonomy" id="2793269"/>
    <lineage>
        <taxon>Bacteria</taxon>
        <taxon>Pseudomonadati</taxon>
        <taxon>Bacteroidota</taxon>
        <taxon>Chitinophagia</taxon>
        <taxon>Chitinophagales</taxon>
        <taxon>Chitinophagaceae</taxon>
        <taxon>Panacibacter</taxon>
    </lineage>
</organism>
<sequence length="396" mass="42946">MYCVGVHAQQYDLLLTNGHVIDPKNKLDATMDIAISNGSIAKVEKHIAVSSAKKTVDVAGLYVVPGLIDMHTHVFVGSKAGQFADGIYSVSPDDFSFRSGVTTVVDAGTAGWQNFPLFKTQVIDQSQTRILAFINVFAQGLITGQAVKDTAGLNAAATTALMQQYNSIIVGTRIGHYDGASWLPFTTAVDVATSMHTPVLVECHLPQYSLQDQLERMRPGDIITHAYEAITERMAVVDSNNNVRNFVLQAQQRGVLFDVGHGGAGFWFSQAMPAFRQGLVPNTFGTDLHRFSMNAGMKSMLNLASKYLNMGMPLQDVITRATWNAARALHHEELGNFSEGSVADIAVLQLQKGLFGFVDAAGKRLDGDQKLEAALTIRAGKIVWDLNGLAAQPYEK</sequence>
<dbReference type="Pfam" id="PF01979">
    <property type="entry name" value="Amidohydro_1"/>
    <property type="match status" value="1"/>
</dbReference>
<dbReference type="PANTHER" id="PTHR42717:SF1">
    <property type="entry name" value="IMIDAZOLONEPROPIONASE AND RELATED AMIDOHYDROLASES"/>
    <property type="match status" value="1"/>
</dbReference>
<dbReference type="InterPro" id="IPR006680">
    <property type="entry name" value="Amidohydro-rel"/>
</dbReference>
<dbReference type="SUPFAM" id="SSF51338">
    <property type="entry name" value="Composite domain of metallo-dependent hydrolases"/>
    <property type="match status" value="1"/>
</dbReference>
<dbReference type="NCBIfam" id="NF006689">
    <property type="entry name" value="PRK09237.1"/>
    <property type="match status" value="1"/>
</dbReference>
<proteinExistence type="predicted"/>
<reference evidence="2" key="1">
    <citation type="submission" date="2020-11" db="EMBL/GenBank/DDBJ databases">
        <title>Bacterial whole genome sequence for Panacibacter sp. DH6.</title>
        <authorList>
            <person name="Le V."/>
            <person name="Ko S."/>
            <person name="Ahn C.-Y."/>
            <person name="Oh H.-M."/>
        </authorList>
    </citation>
    <scope>NUCLEOTIDE SEQUENCE</scope>
    <source>
        <strain evidence="2">DH6</strain>
    </source>
</reference>
<protein>
    <submittedName>
        <fullName evidence="2">Amidohydrolase/deacetylase family metallohydrolase</fullName>
    </submittedName>
</protein>
<evidence type="ECO:0000313" key="3">
    <source>
        <dbReference type="Proteomes" id="UP000628448"/>
    </source>
</evidence>
<accession>A0A931GU79</accession>
<dbReference type="GO" id="GO:0016810">
    <property type="term" value="F:hydrolase activity, acting on carbon-nitrogen (but not peptide) bonds"/>
    <property type="evidence" value="ECO:0007669"/>
    <property type="project" value="InterPro"/>
</dbReference>